<dbReference type="AlphaFoldDB" id="A0A933SIN7"/>
<evidence type="ECO:0000259" key="3">
    <source>
        <dbReference type="PROSITE" id="PS51186"/>
    </source>
</evidence>
<accession>A0A933SIN7</accession>
<dbReference type="PANTHER" id="PTHR43072:SF23">
    <property type="entry name" value="UPF0039 PROTEIN C11D3.02C"/>
    <property type="match status" value="1"/>
</dbReference>
<gene>
    <name evidence="4" type="ORF">HZA61_16095</name>
</gene>
<sequence>MHLRLATDADAPALLAIYAPYVERTAVSFEEVVPGVEEFAGRIRECNERWAWVVAELNGEAVGYAYGSLHRKRAAYRWSVEVSGYVDERFHRRGIARALYGELLARLAARGMCNAYAGIALPNEASLALHRALGFSDIGVFPRVGRKFGRWHDVAWLHKVLRESPPEEPLER</sequence>
<dbReference type="InterPro" id="IPR000182">
    <property type="entry name" value="GNAT_dom"/>
</dbReference>
<evidence type="ECO:0000256" key="2">
    <source>
        <dbReference type="ARBA" id="ARBA00023315"/>
    </source>
</evidence>
<dbReference type="InterPro" id="IPR016181">
    <property type="entry name" value="Acyl_CoA_acyltransferase"/>
</dbReference>
<dbReference type="PANTHER" id="PTHR43072">
    <property type="entry name" value="N-ACETYLTRANSFERASE"/>
    <property type="match status" value="1"/>
</dbReference>
<dbReference type="Pfam" id="PF13420">
    <property type="entry name" value="Acetyltransf_4"/>
    <property type="match status" value="1"/>
</dbReference>
<comment type="caution">
    <text evidence="4">The sequence shown here is derived from an EMBL/GenBank/DDBJ whole genome shotgun (WGS) entry which is preliminary data.</text>
</comment>
<dbReference type="EMBL" id="JACRIW010000115">
    <property type="protein sequence ID" value="MBI5171008.1"/>
    <property type="molecule type" value="Genomic_DNA"/>
</dbReference>
<evidence type="ECO:0000313" key="4">
    <source>
        <dbReference type="EMBL" id="MBI5171008.1"/>
    </source>
</evidence>
<protein>
    <submittedName>
        <fullName evidence="4">N-acetyltransferase</fullName>
    </submittedName>
</protein>
<evidence type="ECO:0000256" key="1">
    <source>
        <dbReference type="ARBA" id="ARBA00022679"/>
    </source>
</evidence>
<evidence type="ECO:0000313" key="5">
    <source>
        <dbReference type="Proteomes" id="UP000696931"/>
    </source>
</evidence>
<dbReference type="Proteomes" id="UP000696931">
    <property type="component" value="Unassembled WGS sequence"/>
</dbReference>
<dbReference type="GO" id="GO:0016747">
    <property type="term" value="F:acyltransferase activity, transferring groups other than amino-acyl groups"/>
    <property type="evidence" value="ECO:0007669"/>
    <property type="project" value="InterPro"/>
</dbReference>
<keyword evidence="1" id="KW-0808">Transferase</keyword>
<feature type="domain" description="N-acetyltransferase" evidence="3">
    <location>
        <begin position="1"/>
        <end position="163"/>
    </location>
</feature>
<dbReference type="PROSITE" id="PS51186">
    <property type="entry name" value="GNAT"/>
    <property type="match status" value="1"/>
</dbReference>
<proteinExistence type="predicted"/>
<organism evidence="4 5">
    <name type="scientific">Eiseniibacteriota bacterium</name>
    <dbReference type="NCBI Taxonomy" id="2212470"/>
    <lineage>
        <taxon>Bacteria</taxon>
        <taxon>Candidatus Eiseniibacteriota</taxon>
    </lineage>
</organism>
<name>A0A933SIN7_UNCEI</name>
<keyword evidence="2" id="KW-0012">Acyltransferase</keyword>
<dbReference type="Gene3D" id="3.40.630.30">
    <property type="match status" value="1"/>
</dbReference>
<dbReference type="SUPFAM" id="SSF55729">
    <property type="entry name" value="Acyl-CoA N-acyltransferases (Nat)"/>
    <property type="match status" value="1"/>
</dbReference>
<dbReference type="CDD" id="cd04301">
    <property type="entry name" value="NAT_SF"/>
    <property type="match status" value="1"/>
</dbReference>
<reference evidence="4" key="1">
    <citation type="submission" date="2020-07" db="EMBL/GenBank/DDBJ databases">
        <title>Huge and variable diversity of episymbiotic CPR bacteria and DPANN archaea in groundwater ecosystems.</title>
        <authorList>
            <person name="He C.Y."/>
            <person name="Keren R."/>
            <person name="Whittaker M."/>
            <person name="Farag I.F."/>
            <person name="Doudna J."/>
            <person name="Cate J.H.D."/>
            <person name="Banfield J.F."/>
        </authorList>
    </citation>
    <scope>NUCLEOTIDE SEQUENCE</scope>
    <source>
        <strain evidence="4">NC_groundwater_1813_Pr3_B-0.1um_71_17</strain>
    </source>
</reference>